<organism evidence="1 2">
    <name type="scientific">Trapa natans</name>
    <name type="common">Water chestnut</name>
    <dbReference type="NCBI Taxonomy" id="22666"/>
    <lineage>
        <taxon>Eukaryota</taxon>
        <taxon>Viridiplantae</taxon>
        <taxon>Streptophyta</taxon>
        <taxon>Embryophyta</taxon>
        <taxon>Tracheophyta</taxon>
        <taxon>Spermatophyta</taxon>
        <taxon>Magnoliopsida</taxon>
        <taxon>eudicotyledons</taxon>
        <taxon>Gunneridae</taxon>
        <taxon>Pentapetalae</taxon>
        <taxon>rosids</taxon>
        <taxon>malvids</taxon>
        <taxon>Myrtales</taxon>
        <taxon>Lythraceae</taxon>
        <taxon>Trapa</taxon>
    </lineage>
</organism>
<protein>
    <submittedName>
        <fullName evidence="1">Uncharacterized protein</fullName>
    </submittedName>
</protein>
<dbReference type="AlphaFoldDB" id="A0AAN7RF82"/>
<gene>
    <name evidence="1" type="ORF">SAY86_020832</name>
</gene>
<accession>A0AAN7RF82</accession>
<name>A0AAN7RF82_TRANT</name>
<comment type="caution">
    <text evidence="1">The sequence shown here is derived from an EMBL/GenBank/DDBJ whole genome shotgun (WGS) entry which is preliminary data.</text>
</comment>
<evidence type="ECO:0000313" key="2">
    <source>
        <dbReference type="Proteomes" id="UP001346149"/>
    </source>
</evidence>
<sequence length="78" mass="8268">MSSTLQVKREWVYSLKGTALVFSSSSTLSHSVALSVLKLSPPSTGGSLSKTPTNYLVQDTPIHNGQHMLIIVSDAGIP</sequence>
<evidence type="ECO:0000313" key="1">
    <source>
        <dbReference type="EMBL" id="KAK4800345.1"/>
    </source>
</evidence>
<keyword evidence="2" id="KW-1185">Reference proteome</keyword>
<proteinExistence type="predicted"/>
<dbReference type="EMBL" id="JAXQNO010000003">
    <property type="protein sequence ID" value="KAK4800345.1"/>
    <property type="molecule type" value="Genomic_DNA"/>
</dbReference>
<dbReference type="Proteomes" id="UP001346149">
    <property type="component" value="Unassembled WGS sequence"/>
</dbReference>
<reference evidence="1 2" key="1">
    <citation type="journal article" date="2023" name="Hortic Res">
        <title>Pangenome of water caltrop reveals structural variations and asymmetric subgenome divergence after allopolyploidization.</title>
        <authorList>
            <person name="Zhang X."/>
            <person name="Chen Y."/>
            <person name="Wang L."/>
            <person name="Yuan Y."/>
            <person name="Fang M."/>
            <person name="Shi L."/>
            <person name="Lu R."/>
            <person name="Comes H.P."/>
            <person name="Ma Y."/>
            <person name="Chen Y."/>
            <person name="Huang G."/>
            <person name="Zhou Y."/>
            <person name="Zheng Z."/>
            <person name="Qiu Y."/>
        </authorList>
    </citation>
    <scope>NUCLEOTIDE SEQUENCE [LARGE SCALE GENOMIC DNA]</scope>
    <source>
        <strain evidence="1">F231</strain>
    </source>
</reference>